<evidence type="ECO:0000256" key="1">
    <source>
        <dbReference type="SAM" id="SignalP"/>
    </source>
</evidence>
<proteinExistence type="predicted"/>
<dbReference type="EMBL" id="CYSE01000009">
    <property type="protein sequence ID" value="CUH81774.1"/>
    <property type="molecule type" value="Genomic_DNA"/>
</dbReference>
<keyword evidence="3" id="KW-1185">Reference proteome</keyword>
<organism evidence="2 3">
    <name type="scientific">Tropicibacter naphthalenivorans</name>
    <dbReference type="NCBI Taxonomy" id="441103"/>
    <lineage>
        <taxon>Bacteria</taxon>
        <taxon>Pseudomonadati</taxon>
        <taxon>Pseudomonadota</taxon>
        <taxon>Alphaproteobacteria</taxon>
        <taxon>Rhodobacterales</taxon>
        <taxon>Roseobacteraceae</taxon>
        <taxon>Tropicibacter</taxon>
    </lineage>
</organism>
<reference evidence="2 3" key="1">
    <citation type="submission" date="2015-09" db="EMBL/GenBank/DDBJ databases">
        <authorList>
            <consortium name="Swine Surveillance"/>
        </authorList>
    </citation>
    <scope>NUCLEOTIDE SEQUENCE [LARGE SCALE GENOMIC DNA]</scope>
    <source>
        <strain evidence="2 3">CECT 7648</strain>
    </source>
</reference>
<dbReference type="PROSITE" id="PS51257">
    <property type="entry name" value="PROKAR_LIPOPROTEIN"/>
    <property type="match status" value="1"/>
</dbReference>
<accession>A0A0P1GJN7</accession>
<feature type="signal peptide" evidence="1">
    <location>
        <begin position="1"/>
        <end position="23"/>
    </location>
</feature>
<gene>
    <name evidence="2" type="ORF">TRN7648_03631</name>
</gene>
<protein>
    <recommendedName>
        <fullName evidence="4">Lipoprotein</fullName>
    </recommendedName>
</protein>
<name>A0A0P1GJN7_9RHOB</name>
<dbReference type="Proteomes" id="UP000054935">
    <property type="component" value="Unassembled WGS sequence"/>
</dbReference>
<feature type="chain" id="PRO_5006063494" description="Lipoprotein" evidence="1">
    <location>
        <begin position="24"/>
        <end position="94"/>
    </location>
</feature>
<dbReference type="AlphaFoldDB" id="A0A0P1GJN7"/>
<evidence type="ECO:0000313" key="3">
    <source>
        <dbReference type="Proteomes" id="UP000054935"/>
    </source>
</evidence>
<dbReference type="RefSeq" id="WP_058249029.1">
    <property type="nucleotide sequence ID" value="NZ_CYSE01000009.1"/>
</dbReference>
<evidence type="ECO:0000313" key="2">
    <source>
        <dbReference type="EMBL" id="CUH81774.1"/>
    </source>
</evidence>
<dbReference type="OrthoDB" id="7659063at2"/>
<dbReference type="STRING" id="441103.TRN7648_03631"/>
<sequence length="94" mass="9853">MRVLMLKQKIMFAVALSLTAGCAIQPTGSGDSADQPGNVPEAVIAMAAPDQDVATARLVPEDGCYWYEHSGPVETALLPLRTANGNPICVAREA</sequence>
<keyword evidence="1" id="KW-0732">Signal</keyword>
<evidence type="ECO:0008006" key="4">
    <source>
        <dbReference type="Google" id="ProtNLM"/>
    </source>
</evidence>